<keyword evidence="3" id="KW-1185">Reference proteome</keyword>
<dbReference type="OrthoDB" id="1746828at2759"/>
<reference evidence="2" key="1">
    <citation type="submission" date="2020-01" db="EMBL/GenBank/DDBJ databases">
        <title>Genome sequence of Kobresia littledalei, the first chromosome-level genome in the family Cyperaceae.</title>
        <authorList>
            <person name="Qu G."/>
        </authorList>
    </citation>
    <scope>NUCLEOTIDE SEQUENCE</scope>
    <source>
        <strain evidence="2">C.B.Clarke</strain>
        <tissue evidence="2">Leaf</tissue>
    </source>
</reference>
<organism evidence="2 3">
    <name type="scientific">Carex littledalei</name>
    <dbReference type="NCBI Taxonomy" id="544730"/>
    <lineage>
        <taxon>Eukaryota</taxon>
        <taxon>Viridiplantae</taxon>
        <taxon>Streptophyta</taxon>
        <taxon>Embryophyta</taxon>
        <taxon>Tracheophyta</taxon>
        <taxon>Spermatophyta</taxon>
        <taxon>Magnoliopsida</taxon>
        <taxon>Liliopsida</taxon>
        <taxon>Poales</taxon>
        <taxon>Cyperaceae</taxon>
        <taxon>Cyperoideae</taxon>
        <taxon>Cariceae</taxon>
        <taxon>Carex</taxon>
        <taxon>Carex subgen. Euthyceras</taxon>
    </lineage>
</organism>
<name>A0A833RML1_9POAL</name>
<protein>
    <submittedName>
        <fullName evidence="2">Something about silencing protein 10</fullName>
    </submittedName>
</protein>
<feature type="region of interest" description="Disordered" evidence="1">
    <location>
        <begin position="1"/>
        <end position="38"/>
    </location>
</feature>
<gene>
    <name evidence="2" type="ORF">FCM35_KLT00645</name>
</gene>
<feature type="compositionally biased region" description="Basic residues" evidence="1">
    <location>
        <begin position="1"/>
        <end position="11"/>
    </location>
</feature>
<dbReference type="AlphaFoldDB" id="A0A833RML1"/>
<accession>A0A833RML1</accession>
<dbReference type="Proteomes" id="UP000623129">
    <property type="component" value="Unassembled WGS sequence"/>
</dbReference>
<evidence type="ECO:0000256" key="1">
    <source>
        <dbReference type="SAM" id="MobiDB-lite"/>
    </source>
</evidence>
<sequence length="95" mass="11291">MGRGGSKRRHSSSTIKSQSQFKSKPKRTDDDTLWEDDDDEIDAFHKQRDVIPLDVTQEESDDEDMQRPVFDFQEDDSEEIIFCNIRIVLLFRYYV</sequence>
<dbReference type="EMBL" id="SWLB01000001">
    <property type="protein sequence ID" value="KAF3342007.1"/>
    <property type="molecule type" value="Genomic_DNA"/>
</dbReference>
<proteinExistence type="predicted"/>
<evidence type="ECO:0000313" key="3">
    <source>
        <dbReference type="Proteomes" id="UP000623129"/>
    </source>
</evidence>
<comment type="caution">
    <text evidence="2">The sequence shown here is derived from an EMBL/GenBank/DDBJ whole genome shotgun (WGS) entry which is preliminary data.</text>
</comment>
<evidence type="ECO:0000313" key="2">
    <source>
        <dbReference type="EMBL" id="KAF3342007.1"/>
    </source>
</evidence>